<keyword evidence="4" id="KW-1185">Reference proteome</keyword>
<evidence type="ECO:0000313" key="3">
    <source>
        <dbReference type="EMBL" id="GBG67412.1"/>
    </source>
</evidence>
<dbReference type="FunFam" id="3.30.70.270:FF:000020">
    <property type="entry name" value="Transposon Tf2-6 polyprotein-like Protein"/>
    <property type="match status" value="1"/>
</dbReference>
<dbReference type="PROSITE" id="PS50878">
    <property type="entry name" value="RT_POL"/>
    <property type="match status" value="1"/>
</dbReference>
<dbReference type="InterPro" id="IPR041577">
    <property type="entry name" value="RT_RNaseH_2"/>
</dbReference>
<feature type="compositionally biased region" description="Acidic residues" evidence="1">
    <location>
        <begin position="349"/>
        <end position="384"/>
    </location>
</feature>
<dbReference type="InterPro" id="IPR043128">
    <property type="entry name" value="Rev_trsase/Diguanyl_cyclase"/>
</dbReference>
<dbReference type="AlphaFoldDB" id="A0A388KBH5"/>
<evidence type="ECO:0000256" key="1">
    <source>
        <dbReference type="SAM" id="MobiDB-lite"/>
    </source>
</evidence>
<feature type="domain" description="Reverse transcriptase" evidence="2">
    <location>
        <begin position="1"/>
        <end position="172"/>
    </location>
</feature>
<dbReference type="OrthoDB" id="542221at2759"/>
<accession>A0A388KBH5</accession>
<feature type="compositionally biased region" description="Acidic residues" evidence="1">
    <location>
        <begin position="312"/>
        <end position="337"/>
    </location>
</feature>
<dbReference type="PANTHER" id="PTHR33064:SF37">
    <property type="entry name" value="RIBONUCLEASE H"/>
    <property type="match status" value="1"/>
</dbReference>
<dbReference type="Gramene" id="GBG67412">
    <property type="protein sequence ID" value="GBG67412"/>
    <property type="gene ID" value="CBR_g548"/>
</dbReference>
<evidence type="ECO:0000313" key="4">
    <source>
        <dbReference type="Proteomes" id="UP000265515"/>
    </source>
</evidence>
<dbReference type="SUPFAM" id="SSF56672">
    <property type="entry name" value="DNA/RNA polymerases"/>
    <property type="match status" value="1"/>
</dbReference>
<dbReference type="Pfam" id="PF00078">
    <property type="entry name" value="RVT_1"/>
    <property type="match status" value="1"/>
</dbReference>
<feature type="region of interest" description="Disordered" evidence="1">
    <location>
        <begin position="297"/>
        <end position="452"/>
    </location>
</feature>
<dbReference type="InterPro" id="IPR043502">
    <property type="entry name" value="DNA/RNA_pol_sf"/>
</dbReference>
<dbReference type="InterPro" id="IPR000477">
    <property type="entry name" value="RT_dom"/>
</dbReference>
<evidence type="ECO:0000259" key="2">
    <source>
        <dbReference type="PROSITE" id="PS50878"/>
    </source>
</evidence>
<dbReference type="PANTHER" id="PTHR33064">
    <property type="entry name" value="POL PROTEIN"/>
    <property type="match status" value="1"/>
</dbReference>
<proteinExistence type="predicted"/>
<feature type="region of interest" description="Disordered" evidence="1">
    <location>
        <begin position="1"/>
        <end position="25"/>
    </location>
</feature>
<feature type="compositionally biased region" description="Basic and acidic residues" evidence="1">
    <location>
        <begin position="385"/>
        <end position="394"/>
    </location>
</feature>
<dbReference type="EMBL" id="BFEA01000087">
    <property type="protein sequence ID" value="GBG67412.1"/>
    <property type="molecule type" value="Genomic_DNA"/>
</dbReference>
<reference evidence="3 4" key="1">
    <citation type="journal article" date="2018" name="Cell">
        <title>The Chara Genome: Secondary Complexity and Implications for Plant Terrestrialization.</title>
        <authorList>
            <person name="Nishiyama T."/>
            <person name="Sakayama H."/>
            <person name="Vries J.D."/>
            <person name="Buschmann H."/>
            <person name="Saint-Marcoux D."/>
            <person name="Ullrich K.K."/>
            <person name="Haas F.B."/>
            <person name="Vanderstraeten L."/>
            <person name="Becker D."/>
            <person name="Lang D."/>
            <person name="Vosolsobe S."/>
            <person name="Rombauts S."/>
            <person name="Wilhelmsson P.K.I."/>
            <person name="Janitza P."/>
            <person name="Kern R."/>
            <person name="Heyl A."/>
            <person name="Rumpler F."/>
            <person name="Villalobos L.I.A.C."/>
            <person name="Clay J.M."/>
            <person name="Skokan R."/>
            <person name="Toyoda A."/>
            <person name="Suzuki Y."/>
            <person name="Kagoshima H."/>
            <person name="Schijlen E."/>
            <person name="Tajeshwar N."/>
            <person name="Catarino B."/>
            <person name="Hetherington A.J."/>
            <person name="Saltykova A."/>
            <person name="Bonnot C."/>
            <person name="Breuninger H."/>
            <person name="Symeonidi A."/>
            <person name="Radhakrishnan G.V."/>
            <person name="Van Nieuwerburgh F."/>
            <person name="Deforce D."/>
            <person name="Chang C."/>
            <person name="Karol K.G."/>
            <person name="Hedrich R."/>
            <person name="Ulvskov P."/>
            <person name="Glockner G."/>
            <person name="Delwiche C.F."/>
            <person name="Petrasek J."/>
            <person name="Van de Peer Y."/>
            <person name="Friml J."/>
            <person name="Beilby M."/>
            <person name="Dolan L."/>
            <person name="Kohara Y."/>
            <person name="Sugano S."/>
            <person name="Fujiyama A."/>
            <person name="Delaux P.-M."/>
            <person name="Quint M."/>
            <person name="TheiBen G."/>
            <person name="Hagemann M."/>
            <person name="Harholt J."/>
            <person name="Dunand C."/>
            <person name="Zachgo S."/>
            <person name="Langdale J."/>
            <person name="Maumus F."/>
            <person name="Straeten D.V.D."/>
            <person name="Gould S.B."/>
            <person name="Rensing S.A."/>
        </authorList>
    </citation>
    <scope>NUCLEOTIDE SEQUENCE [LARGE SCALE GENOMIC DNA]</scope>
    <source>
        <strain evidence="3 4">S276</strain>
    </source>
</reference>
<dbReference type="Proteomes" id="UP000265515">
    <property type="component" value="Unassembled WGS sequence"/>
</dbReference>
<dbReference type="InterPro" id="IPR051320">
    <property type="entry name" value="Viral_Replic_Matur_Polypro"/>
</dbReference>
<sequence>MKEHTDNEIKKKEEKAKRKQEKIEQKRCEEEARLAEDAIGCANYFSKFDIRHGFHHILVKEKDQPKMAFVLFEGTRQWVRCPMGICNAPATFQWAMNVTFQNFVNKTQLTQGMINFCVIVYMDDILVYSETYHGHAQHIEWTLGALRDAGFKIALEKSEFFLSEISFLGYVVTRGGLRLDSRKVAAVKDAPVPTSVTQVRAFLGLAFYYHRFIKGFAAIARSLTNLLRKDQPLSWDAECEQAFATLKGALATTPIFIRSDPMKQFILITDWQPEAISAILAQKENDGREHVIEYTFRTVPDERRNDSAPQASEDEAISQEEEEEEDEEGSEGEEETPEQGSYIEHSEGEQSDDEEEEDEVEEEESKSETLGEEADYVEEEEEDLEAVRKREEIAAGKQQLEYANEADLPISNDPAKDPEPPKPEDRDLAAETSSAPARRRRSRSPSPSTSALRREGVCCKLRECKSWIEQGGTVEFRQLRRWKPKIGPDKKFMGFILRNPYRMGALKRCSLEVLIRLNGVAADFQKANTTSFLRRLISRTVKDVYGWSLNAKMIVRIKFDDRIKLVEVRKLLNDRIKELQIPVCMKNLARNKVRIVWVKNPSIVVLLHNQRSFAKAEVLTCTCTGLPYPRVGDHVQFRLQELEDVDPLIFNANNVPRHNHLNCGTLLRQELADGIQSWANFRGQTPFIGEGDATRCMTTTIDKKSRFIDVNTVQEIKVRMNGLVLTPLDRNAGETLVLCPKVYFEAMMNLFVSNSGYIVMSKEEVDVKLCMREEAKNEGLLPFVRWEKKGKFGEAYVMPKNKDLTRFRPICPTYMEPTVRTCKAVAKALNHLLNALPM</sequence>
<protein>
    <recommendedName>
        <fullName evidence="2">Reverse transcriptase domain-containing protein</fullName>
    </recommendedName>
</protein>
<gene>
    <name evidence="3" type="ORF">CBR_g548</name>
</gene>
<comment type="caution">
    <text evidence="3">The sequence shown here is derived from an EMBL/GenBank/DDBJ whole genome shotgun (WGS) entry which is preliminary data.</text>
</comment>
<dbReference type="Gene3D" id="3.30.70.270">
    <property type="match status" value="2"/>
</dbReference>
<dbReference type="Pfam" id="PF17919">
    <property type="entry name" value="RT_RNaseH_2"/>
    <property type="match status" value="1"/>
</dbReference>
<dbReference type="CDD" id="cd01647">
    <property type="entry name" value="RT_LTR"/>
    <property type="match status" value="1"/>
</dbReference>
<name>A0A388KBH5_CHABU</name>
<feature type="compositionally biased region" description="Basic and acidic residues" evidence="1">
    <location>
        <begin position="414"/>
        <end position="429"/>
    </location>
</feature>
<dbReference type="Gene3D" id="3.10.10.10">
    <property type="entry name" value="HIV Type 1 Reverse Transcriptase, subunit A, domain 1"/>
    <property type="match status" value="1"/>
</dbReference>
<organism evidence="3 4">
    <name type="scientific">Chara braunii</name>
    <name type="common">Braun's stonewort</name>
    <dbReference type="NCBI Taxonomy" id="69332"/>
    <lineage>
        <taxon>Eukaryota</taxon>
        <taxon>Viridiplantae</taxon>
        <taxon>Streptophyta</taxon>
        <taxon>Charophyceae</taxon>
        <taxon>Charales</taxon>
        <taxon>Characeae</taxon>
        <taxon>Chara</taxon>
    </lineage>
</organism>